<dbReference type="GO" id="GO:0046872">
    <property type="term" value="F:metal ion binding"/>
    <property type="evidence" value="ECO:0007669"/>
    <property type="project" value="UniProtKB-KW"/>
</dbReference>
<evidence type="ECO:0000256" key="8">
    <source>
        <dbReference type="SAM" id="Phobius"/>
    </source>
</evidence>
<evidence type="ECO:0000313" key="10">
    <source>
        <dbReference type="EMBL" id="SMO47995.1"/>
    </source>
</evidence>
<dbReference type="InterPro" id="IPR038266">
    <property type="entry name" value="NapC/NirT_cytc_sf"/>
</dbReference>
<feature type="signal peptide" evidence="9">
    <location>
        <begin position="1"/>
        <end position="24"/>
    </location>
</feature>
<feature type="chain" id="PRO_5022088040" evidence="9">
    <location>
        <begin position="25"/>
        <end position="317"/>
    </location>
</feature>
<proteinExistence type="predicted"/>
<accession>A0A521BLN6</accession>
<dbReference type="EMBL" id="FXTP01000002">
    <property type="protein sequence ID" value="SMO47995.1"/>
    <property type="molecule type" value="Genomic_DNA"/>
</dbReference>
<protein>
    <submittedName>
        <fullName evidence="10">Tetraheme cytochrome c subunit of nitrate or TMAO reductase</fullName>
    </submittedName>
</protein>
<dbReference type="Gene3D" id="1.10.3820.10">
    <property type="entry name" value="Di-heme elbow motif domain"/>
    <property type="match status" value="1"/>
</dbReference>
<keyword evidence="4 9" id="KW-0732">Signal</keyword>
<keyword evidence="5" id="KW-0249">Electron transport</keyword>
<evidence type="ECO:0000256" key="5">
    <source>
        <dbReference type="ARBA" id="ARBA00022982"/>
    </source>
</evidence>
<evidence type="ECO:0000256" key="1">
    <source>
        <dbReference type="ARBA" id="ARBA00022448"/>
    </source>
</evidence>
<evidence type="ECO:0000256" key="9">
    <source>
        <dbReference type="SAM" id="SignalP"/>
    </source>
</evidence>
<dbReference type="Proteomes" id="UP000317557">
    <property type="component" value="Unassembled WGS sequence"/>
</dbReference>
<dbReference type="InterPro" id="IPR036280">
    <property type="entry name" value="Multihaem_cyt_sf"/>
</dbReference>
<feature type="transmembrane region" description="Helical" evidence="8">
    <location>
        <begin position="126"/>
        <end position="148"/>
    </location>
</feature>
<dbReference type="OrthoDB" id="9782159at2"/>
<keyword evidence="2" id="KW-0349">Heme</keyword>
<keyword evidence="1" id="KW-0813">Transport</keyword>
<evidence type="ECO:0000256" key="2">
    <source>
        <dbReference type="ARBA" id="ARBA00022617"/>
    </source>
</evidence>
<feature type="transmembrane region" description="Helical" evidence="8">
    <location>
        <begin position="92"/>
        <end position="114"/>
    </location>
</feature>
<dbReference type="SUPFAM" id="SSF48695">
    <property type="entry name" value="Multiheme cytochromes"/>
    <property type="match status" value="1"/>
</dbReference>
<dbReference type="PANTHER" id="PTHR35038:SF8">
    <property type="entry name" value="C-TYPE POLYHEME CYTOCHROME OMCC"/>
    <property type="match status" value="1"/>
</dbReference>
<name>A0A521BLN6_9BACT</name>
<reference evidence="10 11" key="1">
    <citation type="submission" date="2017-05" db="EMBL/GenBank/DDBJ databases">
        <authorList>
            <person name="Varghese N."/>
            <person name="Submissions S."/>
        </authorList>
    </citation>
    <scope>NUCLEOTIDE SEQUENCE [LARGE SCALE GENOMIC DNA]</scope>
    <source>
        <strain evidence="10 11">DSM 21985</strain>
    </source>
</reference>
<evidence type="ECO:0000256" key="7">
    <source>
        <dbReference type="SAM" id="MobiDB-lite"/>
    </source>
</evidence>
<keyword evidence="8" id="KW-1133">Transmembrane helix</keyword>
<keyword evidence="8" id="KW-0812">Transmembrane</keyword>
<feature type="region of interest" description="Disordered" evidence="7">
    <location>
        <begin position="272"/>
        <end position="317"/>
    </location>
</feature>
<evidence type="ECO:0000313" key="11">
    <source>
        <dbReference type="Proteomes" id="UP000317557"/>
    </source>
</evidence>
<organism evidence="10 11">
    <name type="scientific">Gracilimonas mengyeensis</name>
    <dbReference type="NCBI Taxonomy" id="1302730"/>
    <lineage>
        <taxon>Bacteria</taxon>
        <taxon>Pseudomonadati</taxon>
        <taxon>Balneolota</taxon>
        <taxon>Balneolia</taxon>
        <taxon>Balneolales</taxon>
        <taxon>Balneolaceae</taxon>
        <taxon>Gracilimonas</taxon>
    </lineage>
</organism>
<sequence>MKKFNPTLLLSCLILLIVSGTALALTGIYHLEDTPGSTASFETVHKVDTESFERSEAKTTLDGGTYANIMQNAQTEKPIASTAEKGMTIGEIMRWAGIVAIVVAIVILLLIEFIYRDRINPMNYRILLIISLFVLPMIVGLGTSATVLETTKSVQSCGSCHVMDPFVDDLFDAESTTLAARHYKNKWIPKYQCYTCHTTYGAHGTFEGKRDGFRHWLLFVTGTWDEPISYSGSYPNMNCTSCHAGTNAFQQVKSHRALSSKLRADEVSCTSCHGPAHPTPKERVASTDQQEIEQRSTSAMRKIGPEELNSLVEALDE</sequence>
<dbReference type="InterPro" id="IPR051829">
    <property type="entry name" value="Multiheme_Cytochr_ET"/>
</dbReference>
<evidence type="ECO:0000256" key="4">
    <source>
        <dbReference type="ARBA" id="ARBA00022729"/>
    </source>
</evidence>
<keyword evidence="3" id="KW-0479">Metal-binding</keyword>
<dbReference type="PANTHER" id="PTHR35038">
    <property type="entry name" value="DISSIMILATORY SULFITE REDUCTASE SIRA"/>
    <property type="match status" value="1"/>
</dbReference>
<keyword evidence="8" id="KW-0472">Membrane</keyword>
<dbReference type="RefSeq" id="WP_142453372.1">
    <property type="nucleotide sequence ID" value="NZ_FXTP01000002.1"/>
</dbReference>
<keyword evidence="11" id="KW-1185">Reference proteome</keyword>
<keyword evidence="6" id="KW-0408">Iron</keyword>
<evidence type="ECO:0000256" key="6">
    <source>
        <dbReference type="ARBA" id="ARBA00023004"/>
    </source>
</evidence>
<dbReference type="AlphaFoldDB" id="A0A521BLN6"/>
<gene>
    <name evidence="10" type="ORF">SAMN06265219_102378</name>
</gene>
<evidence type="ECO:0000256" key="3">
    <source>
        <dbReference type="ARBA" id="ARBA00022723"/>
    </source>
</evidence>